<comment type="caution">
    <text evidence="2">The sequence shown here is derived from an EMBL/GenBank/DDBJ whole genome shotgun (WGS) entry which is preliminary data.</text>
</comment>
<reference evidence="3" key="1">
    <citation type="submission" date="2016-03" db="EMBL/GenBank/DDBJ databases">
        <authorList>
            <person name="Heylen K."/>
            <person name="De Vos P."/>
            <person name="Vekeman B."/>
        </authorList>
    </citation>
    <scope>NUCLEOTIDE SEQUENCE [LARGE SCALE GENOMIC DNA]</scope>
    <source>
        <strain evidence="3">R-45383</strain>
    </source>
</reference>
<organism evidence="2 3">
    <name type="scientific">Methylomonas koyamae</name>
    <dbReference type="NCBI Taxonomy" id="702114"/>
    <lineage>
        <taxon>Bacteria</taxon>
        <taxon>Pseudomonadati</taxon>
        <taxon>Pseudomonadota</taxon>
        <taxon>Gammaproteobacteria</taxon>
        <taxon>Methylococcales</taxon>
        <taxon>Methylococcaceae</taxon>
        <taxon>Methylomonas</taxon>
    </lineage>
</organism>
<dbReference type="AlphaFoldDB" id="A0A177N7S9"/>
<dbReference type="RefSeq" id="WP_064031113.1">
    <property type="nucleotide sequence ID" value="NZ_LUUK01000205.1"/>
</dbReference>
<feature type="signal peptide" evidence="1">
    <location>
        <begin position="1"/>
        <end position="23"/>
    </location>
</feature>
<evidence type="ECO:0000313" key="3">
    <source>
        <dbReference type="Proteomes" id="UP000077628"/>
    </source>
</evidence>
<name>A0A177N7S9_9GAMM</name>
<dbReference type="SUPFAM" id="SSF49384">
    <property type="entry name" value="Carbohydrate-binding domain"/>
    <property type="match status" value="1"/>
</dbReference>
<accession>A0A177N7S9</accession>
<gene>
    <name evidence="2" type="ORF">A1355_12855</name>
</gene>
<keyword evidence="3" id="KW-1185">Reference proteome</keyword>
<dbReference type="Gene3D" id="2.60.40.680">
    <property type="match status" value="1"/>
</dbReference>
<feature type="chain" id="PRO_5008068841" description="Cohesin domain-containing protein" evidence="1">
    <location>
        <begin position="24"/>
        <end position="191"/>
    </location>
</feature>
<dbReference type="EMBL" id="LUUK01000205">
    <property type="protein sequence ID" value="OAI13922.1"/>
    <property type="molecule type" value="Genomic_DNA"/>
</dbReference>
<protein>
    <recommendedName>
        <fullName evidence="4">Cohesin domain-containing protein</fullName>
    </recommendedName>
</protein>
<evidence type="ECO:0008006" key="4">
    <source>
        <dbReference type="Google" id="ProtNLM"/>
    </source>
</evidence>
<evidence type="ECO:0000313" key="2">
    <source>
        <dbReference type="EMBL" id="OAI13922.1"/>
    </source>
</evidence>
<dbReference type="InterPro" id="IPR008965">
    <property type="entry name" value="CBM2/CBM3_carb-bd_dom_sf"/>
</dbReference>
<evidence type="ECO:0000256" key="1">
    <source>
        <dbReference type="SAM" id="SignalP"/>
    </source>
</evidence>
<sequence length="191" mass="19834">MKIKTLPAAFTLLGALCFGEGQAALANHVFFDPSSLDVNLGDTFSLVLKGEAFSGGLDGGSVDLSFDSAILQADSVVVNATLWSFINQPGTIDNNAGKIEFTDFSQFGANLSSGSFDIATFTFVAVGSGSSAINLSVNNQDPFGSAGNVITPDFSSALINVSGISNVPLPASAWLMFSAMAGFMTLKRQRK</sequence>
<dbReference type="CDD" id="cd08547">
    <property type="entry name" value="Type_II_cohesin"/>
    <property type="match status" value="1"/>
</dbReference>
<dbReference type="Proteomes" id="UP000077628">
    <property type="component" value="Unassembled WGS sequence"/>
</dbReference>
<keyword evidence="1" id="KW-0732">Signal</keyword>
<proteinExistence type="predicted"/>
<dbReference type="GO" id="GO:0030246">
    <property type="term" value="F:carbohydrate binding"/>
    <property type="evidence" value="ECO:0007669"/>
    <property type="project" value="InterPro"/>
</dbReference>